<dbReference type="PANTHER" id="PTHR46472:SF1">
    <property type="entry name" value="NUCLEOREDOXIN"/>
    <property type="match status" value="1"/>
</dbReference>
<feature type="domain" description="Thioredoxin-like fold" evidence="2">
    <location>
        <begin position="128"/>
        <end position="211"/>
    </location>
</feature>
<organism evidence="3 4">
    <name type="scientific">Prorocentrum cordatum</name>
    <dbReference type="NCBI Taxonomy" id="2364126"/>
    <lineage>
        <taxon>Eukaryota</taxon>
        <taxon>Sar</taxon>
        <taxon>Alveolata</taxon>
        <taxon>Dinophyceae</taxon>
        <taxon>Prorocentrales</taxon>
        <taxon>Prorocentraceae</taxon>
        <taxon>Prorocentrum</taxon>
    </lineage>
</organism>
<keyword evidence="4" id="KW-1185">Reference proteome</keyword>
<dbReference type="InterPro" id="IPR036249">
    <property type="entry name" value="Thioredoxin-like_sf"/>
</dbReference>
<protein>
    <recommendedName>
        <fullName evidence="2">Thioredoxin-like fold domain-containing protein</fullName>
    </recommendedName>
</protein>
<name>A0ABN9WCS5_9DINO</name>
<evidence type="ECO:0000313" key="3">
    <source>
        <dbReference type="EMBL" id="CAK0884125.1"/>
    </source>
</evidence>
<dbReference type="Pfam" id="PF13905">
    <property type="entry name" value="Thioredoxin_8"/>
    <property type="match status" value="1"/>
</dbReference>
<evidence type="ECO:0000259" key="2">
    <source>
        <dbReference type="Pfam" id="PF13905"/>
    </source>
</evidence>
<accession>A0ABN9WCS5</accession>
<dbReference type="PANTHER" id="PTHR46472">
    <property type="entry name" value="NUCLEOREDOXIN"/>
    <property type="match status" value="1"/>
</dbReference>
<reference evidence="3" key="1">
    <citation type="submission" date="2023-10" db="EMBL/GenBank/DDBJ databases">
        <authorList>
            <person name="Chen Y."/>
            <person name="Shah S."/>
            <person name="Dougan E. K."/>
            <person name="Thang M."/>
            <person name="Chan C."/>
        </authorList>
    </citation>
    <scope>NUCLEOTIDE SEQUENCE [LARGE SCALE GENOMIC DNA]</scope>
</reference>
<dbReference type="EMBL" id="CAUYUJ010018505">
    <property type="protein sequence ID" value="CAK0884125.1"/>
    <property type="molecule type" value="Genomic_DNA"/>
</dbReference>
<feature type="region of interest" description="Disordered" evidence="1">
    <location>
        <begin position="17"/>
        <end position="61"/>
    </location>
</feature>
<dbReference type="Gene3D" id="3.40.30.10">
    <property type="entry name" value="Glutaredoxin"/>
    <property type="match status" value="1"/>
</dbReference>
<sequence>MQWPSPLCAGGLWGSPKGARAAHADQMSGAAVVGEAEEGRAGAWPRPAGPQSGPAARRGEGGLAQATAPLPVAAVPGSASGPPRTAPAEPDAPAGAPGGLRWPDVLGKVLLQGGGAVGTEEALAEKEAVALLFAAKWCPGCRSFVPQLASSYDSALKEKGLAIVFVSSDHTEEEFDLFSGDMPWLALPFRERELARSLHRRFGVAGLPKLVRFHR</sequence>
<comment type="caution">
    <text evidence="3">The sequence shown here is derived from an EMBL/GenBank/DDBJ whole genome shotgun (WGS) entry which is preliminary data.</text>
</comment>
<dbReference type="Proteomes" id="UP001189429">
    <property type="component" value="Unassembled WGS sequence"/>
</dbReference>
<feature type="region of interest" description="Disordered" evidence="1">
    <location>
        <begin position="73"/>
        <end position="99"/>
    </location>
</feature>
<proteinExistence type="predicted"/>
<evidence type="ECO:0000256" key="1">
    <source>
        <dbReference type="SAM" id="MobiDB-lite"/>
    </source>
</evidence>
<dbReference type="InterPro" id="IPR012336">
    <property type="entry name" value="Thioredoxin-like_fold"/>
</dbReference>
<dbReference type="SUPFAM" id="SSF52833">
    <property type="entry name" value="Thioredoxin-like"/>
    <property type="match status" value="1"/>
</dbReference>
<feature type="compositionally biased region" description="Low complexity" evidence="1">
    <location>
        <begin position="86"/>
        <end position="95"/>
    </location>
</feature>
<evidence type="ECO:0000313" key="4">
    <source>
        <dbReference type="Proteomes" id="UP001189429"/>
    </source>
</evidence>
<gene>
    <name evidence="3" type="ORF">PCOR1329_LOCUS66155</name>
</gene>